<organism evidence="2 3">
    <name type="scientific">Galbibacter pacificus</name>
    <dbReference type="NCBI Taxonomy" id="2996052"/>
    <lineage>
        <taxon>Bacteria</taxon>
        <taxon>Pseudomonadati</taxon>
        <taxon>Bacteroidota</taxon>
        <taxon>Flavobacteriia</taxon>
        <taxon>Flavobacteriales</taxon>
        <taxon>Flavobacteriaceae</taxon>
        <taxon>Galbibacter</taxon>
    </lineage>
</organism>
<dbReference type="PANTHER" id="PTHR13847">
    <property type="entry name" value="SARCOSINE DEHYDROGENASE-RELATED"/>
    <property type="match status" value="1"/>
</dbReference>
<protein>
    <submittedName>
        <fullName evidence="2">FAD-dependent oxidoreductase</fullName>
    </submittedName>
</protein>
<accession>A0ABT6FS27</accession>
<feature type="domain" description="FAD dependent oxidoreductase" evidence="1">
    <location>
        <begin position="18"/>
        <end position="370"/>
    </location>
</feature>
<sequence length="376" mass="42216">MSFQLSYWEQETYFSKVDFTIIGGGIVGLHCALSLRKKYPKNKIVVLERGLLPRGASTKNAGFACFGSISELLDDLNTQTEEAMVSLVEKRYLGLQKLKKGLGSKGIGYRHHRGFELFQEGNPELYEACLENRNRINNLLFPLFKKEVFSVEKNSFGFAGIQDYYMANAFEGQIDTGKMMYALYSKCIKEKIKILYGTEMLGYDDAGSHVEVQTDLTNFYTQKLCLATNGFLSLKEFEDIQPARAQVLITKPIKNLHIKGSFHLDKGYYYFRNIHNRILLGGGRNLDFKKEATAEFGTTETIQNKLKEILKTVILPNTVSEIDYSWSGIMGVGSIKKPIIEALSNNIFCGVRLGGMGIAIGAQVGEELAKITIEHV</sequence>
<evidence type="ECO:0000259" key="1">
    <source>
        <dbReference type="Pfam" id="PF01266"/>
    </source>
</evidence>
<dbReference type="PANTHER" id="PTHR13847:SF281">
    <property type="entry name" value="FAD DEPENDENT OXIDOREDUCTASE DOMAIN-CONTAINING PROTEIN"/>
    <property type="match status" value="1"/>
</dbReference>
<keyword evidence="3" id="KW-1185">Reference proteome</keyword>
<dbReference type="Pfam" id="PF01266">
    <property type="entry name" value="DAO"/>
    <property type="match status" value="1"/>
</dbReference>
<dbReference type="InterPro" id="IPR006076">
    <property type="entry name" value="FAD-dep_OxRdtase"/>
</dbReference>
<gene>
    <name evidence="2" type="ORF">OSR52_09330</name>
</gene>
<reference evidence="2" key="1">
    <citation type="submission" date="2022-11" db="EMBL/GenBank/DDBJ databases">
        <title>High-quality draft genome sequence of Galbibacter sp. strain CMA-7.</title>
        <authorList>
            <person name="Wei L."/>
            <person name="Dong C."/>
            <person name="Shao Z."/>
        </authorList>
    </citation>
    <scope>NUCLEOTIDE SEQUENCE</scope>
    <source>
        <strain evidence="2">CMA-7</strain>
    </source>
</reference>
<dbReference type="Proteomes" id="UP001153642">
    <property type="component" value="Unassembled WGS sequence"/>
</dbReference>
<dbReference type="InterPro" id="IPR036188">
    <property type="entry name" value="FAD/NAD-bd_sf"/>
</dbReference>
<name>A0ABT6FS27_9FLAO</name>
<evidence type="ECO:0000313" key="2">
    <source>
        <dbReference type="EMBL" id="MDG3586070.1"/>
    </source>
</evidence>
<proteinExistence type="predicted"/>
<evidence type="ECO:0000313" key="3">
    <source>
        <dbReference type="Proteomes" id="UP001153642"/>
    </source>
</evidence>
<comment type="caution">
    <text evidence="2">The sequence shown here is derived from an EMBL/GenBank/DDBJ whole genome shotgun (WGS) entry which is preliminary data.</text>
</comment>
<dbReference type="RefSeq" id="WP_277900017.1">
    <property type="nucleotide sequence ID" value="NZ_JAPMUA010000003.1"/>
</dbReference>
<dbReference type="Gene3D" id="3.50.50.60">
    <property type="entry name" value="FAD/NAD(P)-binding domain"/>
    <property type="match status" value="1"/>
</dbReference>
<dbReference type="Gene3D" id="3.30.9.10">
    <property type="entry name" value="D-Amino Acid Oxidase, subunit A, domain 2"/>
    <property type="match status" value="1"/>
</dbReference>
<dbReference type="EMBL" id="JAPMUA010000003">
    <property type="protein sequence ID" value="MDG3586070.1"/>
    <property type="molecule type" value="Genomic_DNA"/>
</dbReference>
<dbReference type="SUPFAM" id="SSF51905">
    <property type="entry name" value="FAD/NAD(P)-binding domain"/>
    <property type="match status" value="1"/>
</dbReference>